<keyword evidence="1" id="KW-0678">Repressor</keyword>
<organism evidence="5 6">
    <name type="scientific">Bacillus thuringiensis subsp. medellin</name>
    <dbReference type="NCBI Taxonomy" id="79672"/>
    <lineage>
        <taxon>Bacteria</taxon>
        <taxon>Bacillati</taxon>
        <taxon>Bacillota</taxon>
        <taxon>Bacilli</taxon>
        <taxon>Bacillales</taxon>
        <taxon>Bacillaceae</taxon>
        <taxon>Bacillus</taxon>
        <taxon>Bacillus cereus group</taxon>
    </lineage>
</organism>
<keyword evidence="2 3" id="KW-0238">DNA-binding</keyword>
<dbReference type="Pfam" id="PF14278">
    <property type="entry name" value="TetR_C_8"/>
    <property type="match status" value="1"/>
</dbReference>
<dbReference type="InterPro" id="IPR039532">
    <property type="entry name" value="TetR_C_Firmicutes"/>
</dbReference>
<evidence type="ECO:0000256" key="1">
    <source>
        <dbReference type="ARBA" id="ARBA00022491"/>
    </source>
</evidence>
<evidence type="ECO:0000259" key="4">
    <source>
        <dbReference type="PROSITE" id="PS50977"/>
    </source>
</evidence>
<feature type="DNA-binding region" description="H-T-H motif" evidence="3">
    <location>
        <begin position="34"/>
        <end position="53"/>
    </location>
</feature>
<dbReference type="PANTHER" id="PTHR43479">
    <property type="entry name" value="ACREF/ENVCD OPERON REPRESSOR-RELATED"/>
    <property type="match status" value="1"/>
</dbReference>
<accession>A0A9X6MXY0</accession>
<dbReference type="InterPro" id="IPR009057">
    <property type="entry name" value="Homeodomain-like_sf"/>
</dbReference>
<dbReference type="PROSITE" id="PS50977">
    <property type="entry name" value="HTH_TETR_2"/>
    <property type="match status" value="1"/>
</dbReference>
<dbReference type="PANTHER" id="PTHR43479:SF7">
    <property type="entry name" value="TETR-FAMILY TRANSCRIPTIONAL REGULATOR"/>
    <property type="match status" value="1"/>
</dbReference>
<comment type="caution">
    <text evidence="5">The sequence shown here is derived from an EMBL/GenBank/DDBJ whole genome shotgun (WGS) entry which is preliminary data.</text>
</comment>
<dbReference type="GO" id="GO:0003677">
    <property type="term" value="F:DNA binding"/>
    <property type="evidence" value="ECO:0007669"/>
    <property type="project" value="UniProtKB-UniRule"/>
</dbReference>
<gene>
    <name evidence="5" type="ORF">BK784_35625</name>
</gene>
<evidence type="ECO:0000256" key="3">
    <source>
        <dbReference type="PROSITE-ProRule" id="PRU00335"/>
    </source>
</evidence>
<dbReference type="EMBL" id="MOOV01000283">
    <property type="protein sequence ID" value="OUB84412.1"/>
    <property type="molecule type" value="Genomic_DNA"/>
</dbReference>
<protein>
    <recommendedName>
        <fullName evidence="4">HTH tetR-type domain-containing protein</fullName>
    </recommendedName>
</protein>
<proteinExistence type="predicted"/>
<evidence type="ECO:0000313" key="5">
    <source>
        <dbReference type="EMBL" id="OUB84412.1"/>
    </source>
</evidence>
<feature type="domain" description="HTH tetR-type" evidence="4">
    <location>
        <begin position="11"/>
        <end position="71"/>
    </location>
</feature>
<dbReference type="Proteomes" id="UP000195160">
    <property type="component" value="Unassembled WGS sequence"/>
</dbReference>
<dbReference type="RefSeq" id="WP_088071024.1">
    <property type="nucleotide sequence ID" value="NZ_MOOV01000283.1"/>
</dbReference>
<name>A0A9X6MXY0_BACTV</name>
<dbReference type="SUPFAM" id="SSF46689">
    <property type="entry name" value="Homeodomain-like"/>
    <property type="match status" value="1"/>
</dbReference>
<dbReference type="InterPro" id="IPR050624">
    <property type="entry name" value="HTH-type_Tx_Regulator"/>
</dbReference>
<dbReference type="AlphaFoldDB" id="A0A9X6MXY0"/>
<sequence length="201" mass="23711">MVNKKVDPRVRRTHNLLRDSLIELMAEKSYESITIQDITEHATVNRATFYRHYEDKEDLLNQSIDKMLIELFGDASKFYSTTKNPHELQHYVALHIFEHIARSNKFFHVMLIKKGIPNFIQYLKDFIFQFYDHMILETNVKEDELPVTKEMIVSYISAAYIGVISWWLENDMPCSPSSMAKQMIQINSQGPIQLLEQYLDC</sequence>
<evidence type="ECO:0000313" key="6">
    <source>
        <dbReference type="Proteomes" id="UP000195160"/>
    </source>
</evidence>
<dbReference type="Gene3D" id="1.10.357.10">
    <property type="entry name" value="Tetracycline Repressor, domain 2"/>
    <property type="match status" value="1"/>
</dbReference>
<evidence type="ECO:0000256" key="2">
    <source>
        <dbReference type="ARBA" id="ARBA00023125"/>
    </source>
</evidence>
<reference evidence="5 6" key="1">
    <citation type="submission" date="2016-10" db="EMBL/GenBank/DDBJ databases">
        <title>Comparative genomics of Bacillus thuringiensis reveals a path to pathogens against multiple invertebrate hosts.</title>
        <authorList>
            <person name="Zheng J."/>
            <person name="Gao Q."/>
            <person name="Liu H."/>
            <person name="Peng D."/>
            <person name="Ruan L."/>
            <person name="Sun M."/>
        </authorList>
    </citation>
    <scope>NUCLEOTIDE SEQUENCE [LARGE SCALE GENOMIC DNA]</scope>
    <source>
        <strain evidence="5">T30001</strain>
    </source>
</reference>
<dbReference type="PRINTS" id="PR00455">
    <property type="entry name" value="HTHTETR"/>
</dbReference>
<dbReference type="Pfam" id="PF00440">
    <property type="entry name" value="TetR_N"/>
    <property type="match status" value="1"/>
</dbReference>
<dbReference type="InterPro" id="IPR001647">
    <property type="entry name" value="HTH_TetR"/>
</dbReference>